<keyword evidence="1" id="KW-0812">Transmembrane</keyword>
<feature type="transmembrane region" description="Helical" evidence="1">
    <location>
        <begin position="313"/>
        <end position="337"/>
    </location>
</feature>
<evidence type="ECO:0000313" key="3">
    <source>
        <dbReference type="EMBL" id="RSL33667.1"/>
    </source>
</evidence>
<evidence type="ECO:0000259" key="2">
    <source>
        <dbReference type="Pfam" id="PF01970"/>
    </source>
</evidence>
<feature type="transmembrane region" description="Helical" evidence="1">
    <location>
        <begin position="56"/>
        <end position="77"/>
    </location>
</feature>
<keyword evidence="1" id="KW-0472">Membrane</keyword>
<dbReference type="InterPro" id="IPR002823">
    <property type="entry name" value="DUF112_TM"/>
</dbReference>
<comment type="caution">
    <text evidence="3">The sequence shown here is derived from an EMBL/GenBank/DDBJ whole genome shotgun (WGS) entry which is preliminary data.</text>
</comment>
<keyword evidence="4" id="KW-1185">Reference proteome</keyword>
<feature type="transmembrane region" description="Helical" evidence="1">
    <location>
        <begin position="107"/>
        <end position="127"/>
    </location>
</feature>
<keyword evidence="1" id="KW-1133">Transmembrane helix</keyword>
<feature type="transmembrane region" description="Helical" evidence="1">
    <location>
        <begin position="15"/>
        <end position="44"/>
    </location>
</feature>
<evidence type="ECO:0000256" key="1">
    <source>
        <dbReference type="SAM" id="Phobius"/>
    </source>
</evidence>
<dbReference type="AlphaFoldDB" id="A0A3R9P8E8"/>
<dbReference type="PANTHER" id="PTHR35342">
    <property type="entry name" value="TRICARBOXYLIC TRANSPORT PROTEIN"/>
    <property type="match status" value="1"/>
</dbReference>
<organism evidence="3 4">
    <name type="scientific">Salibacterium salarium</name>
    <dbReference type="NCBI Taxonomy" id="284579"/>
    <lineage>
        <taxon>Bacteria</taxon>
        <taxon>Bacillati</taxon>
        <taxon>Bacillota</taxon>
        <taxon>Bacilli</taxon>
        <taxon>Bacillales</taxon>
        <taxon>Bacillaceae</taxon>
    </lineage>
</organism>
<feature type="domain" description="DUF112" evidence="2">
    <location>
        <begin position="15"/>
        <end position="433"/>
    </location>
</feature>
<dbReference type="OrthoDB" id="9781349at2"/>
<sequence length="498" mass="52271">MLVTSLIEIFQLKNILFVFIGVAGGILFGSIPGLTATVGVALMLPLSFGLSPTTGMLLLLGVYVGGIYGGSISAILINAPGTPASAATIIDGYHLSKQGKAGMALKMALVASVIAGLFSAMVLIIIAPQIAKFALNFGPAEFFALALFGLTMIASVSEKSLVKGMIMGFLGMFISTIGLDPIEGLPRLSFGSENFTGGVSLIPALIGLFAISEILNRSQTAHLKSDDQIGYVDTKLTFSHIKTNLKTIIKSSGIGTFIGSIPGTGAAIASFLSYNEAHRSSKKKDEFGKGSLEGIAAAEAGNNGVTGATLIPLLTLGIPGDTVTAVMLGALMMQGLTPGPQLFTNNPDVVYSIMIGLLFVNLVLLIQGKWAIKLFVKVTAVPLNMLIPVLLALCFIGAYGENSTLFDVKLMMLFGLIGYVLPKFGFPVIPMLLGIVLGPIAENSFRQALITSRGDWMIFFTKPISATFIILAILSLVLPLLTSYLGKKKNNQGVNKNV</sequence>
<feature type="transmembrane region" description="Helical" evidence="1">
    <location>
        <begin position="133"/>
        <end position="154"/>
    </location>
</feature>
<evidence type="ECO:0000313" key="4">
    <source>
        <dbReference type="Proteomes" id="UP000275076"/>
    </source>
</evidence>
<reference evidence="3 4" key="1">
    <citation type="submission" date="2018-10" db="EMBL/GenBank/DDBJ databases">
        <title>Draft genome sequence of Bacillus salarius IM0101, isolated from a hypersaline soil in Inner Mongolia, China.</title>
        <authorList>
            <person name="Yamprayoonswat W."/>
            <person name="Boonvisut S."/>
            <person name="Jumpathong W."/>
            <person name="Sittihan S."/>
            <person name="Ruangsuj P."/>
            <person name="Wanthongcharoen S."/>
            <person name="Thongpramul N."/>
            <person name="Pimmason S."/>
            <person name="Yu B."/>
            <person name="Yasawong M."/>
        </authorList>
    </citation>
    <scope>NUCLEOTIDE SEQUENCE [LARGE SCALE GENOMIC DNA]</scope>
    <source>
        <strain evidence="3 4">IM0101</strain>
    </source>
</reference>
<protein>
    <submittedName>
        <fullName evidence="3">C4-dicarboxylate ABC transporter permease</fullName>
    </submittedName>
</protein>
<feature type="transmembrane region" description="Helical" evidence="1">
    <location>
        <begin position="378"/>
        <end position="399"/>
    </location>
</feature>
<proteinExistence type="predicted"/>
<feature type="transmembrane region" description="Helical" evidence="1">
    <location>
        <begin position="349"/>
        <end position="366"/>
    </location>
</feature>
<name>A0A3R9P8E8_9BACI</name>
<accession>A0A3R9P8E8</accession>
<feature type="transmembrane region" description="Helical" evidence="1">
    <location>
        <begin position="195"/>
        <end position="215"/>
    </location>
</feature>
<dbReference type="Pfam" id="PF01970">
    <property type="entry name" value="TctA"/>
    <property type="match status" value="1"/>
</dbReference>
<feature type="transmembrane region" description="Helical" evidence="1">
    <location>
        <begin position="411"/>
        <end position="438"/>
    </location>
</feature>
<dbReference type="PANTHER" id="PTHR35342:SF5">
    <property type="entry name" value="TRICARBOXYLIC TRANSPORT PROTEIN"/>
    <property type="match status" value="1"/>
</dbReference>
<dbReference type="Proteomes" id="UP000275076">
    <property type="component" value="Unassembled WGS sequence"/>
</dbReference>
<gene>
    <name evidence="3" type="ORF">D7Z54_09860</name>
</gene>
<feature type="transmembrane region" description="Helical" evidence="1">
    <location>
        <begin position="161"/>
        <end position="179"/>
    </location>
</feature>
<feature type="transmembrane region" description="Helical" evidence="1">
    <location>
        <begin position="459"/>
        <end position="481"/>
    </location>
</feature>
<dbReference type="EMBL" id="RBVX01000007">
    <property type="protein sequence ID" value="RSL33667.1"/>
    <property type="molecule type" value="Genomic_DNA"/>
</dbReference>